<sequence length="62" mass="6850">MASNRNPAARSPQARLLELRHDHASVGAEPPPEEDAAFGVMLDELPRWAEVHRQETAPVPVK</sequence>
<proteinExistence type="predicted"/>
<name>A0ABU8W996_9BURK</name>
<dbReference type="RefSeq" id="WP_340367559.1">
    <property type="nucleotide sequence ID" value="NZ_JBBKZV010000035.1"/>
</dbReference>
<protein>
    <submittedName>
        <fullName evidence="2">Uncharacterized protein</fullName>
    </submittedName>
</protein>
<dbReference type="Proteomes" id="UP001363010">
    <property type="component" value="Unassembled WGS sequence"/>
</dbReference>
<accession>A0ABU8W996</accession>
<gene>
    <name evidence="2" type="ORF">WKW80_31630</name>
</gene>
<evidence type="ECO:0000256" key="1">
    <source>
        <dbReference type="SAM" id="MobiDB-lite"/>
    </source>
</evidence>
<organism evidence="2 3">
    <name type="scientific">Variovorax humicola</name>
    <dbReference type="NCBI Taxonomy" id="1769758"/>
    <lineage>
        <taxon>Bacteria</taxon>
        <taxon>Pseudomonadati</taxon>
        <taxon>Pseudomonadota</taxon>
        <taxon>Betaproteobacteria</taxon>
        <taxon>Burkholderiales</taxon>
        <taxon>Comamonadaceae</taxon>
        <taxon>Variovorax</taxon>
    </lineage>
</organism>
<feature type="region of interest" description="Disordered" evidence="1">
    <location>
        <begin position="1"/>
        <end position="35"/>
    </location>
</feature>
<reference evidence="2 3" key="1">
    <citation type="submission" date="2024-03" db="EMBL/GenBank/DDBJ databases">
        <title>Novel species of the genus Variovorax.</title>
        <authorList>
            <person name="Liu Q."/>
            <person name="Xin Y.-H."/>
        </authorList>
    </citation>
    <scope>NUCLEOTIDE SEQUENCE [LARGE SCALE GENOMIC DNA]</scope>
    <source>
        <strain evidence="2 3">KACC 18501</strain>
    </source>
</reference>
<comment type="caution">
    <text evidence="2">The sequence shown here is derived from an EMBL/GenBank/DDBJ whole genome shotgun (WGS) entry which is preliminary data.</text>
</comment>
<dbReference type="EMBL" id="JBBKZV010000035">
    <property type="protein sequence ID" value="MEJ8826523.1"/>
    <property type="molecule type" value="Genomic_DNA"/>
</dbReference>
<evidence type="ECO:0000313" key="3">
    <source>
        <dbReference type="Proteomes" id="UP001363010"/>
    </source>
</evidence>
<evidence type="ECO:0000313" key="2">
    <source>
        <dbReference type="EMBL" id="MEJ8826523.1"/>
    </source>
</evidence>
<keyword evidence="3" id="KW-1185">Reference proteome</keyword>